<proteinExistence type="predicted"/>
<keyword evidence="2" id="KW-1185">Reference proteome</keyword>
<dbReference type="AlphaFoldDB" id="A0A1I0TTJ0"/>
<dbReference type="STRING" id="332999.SAMN04488511_11497"/>
<evidence type="ECO:0000313" key="1">
    <source>
        <dbReference type="EMBL" id="SFA55151.1"/>
    </source>
</evidence>
<dbReference type="OrthoDB" id="1441996at2"/>
<gene>
    <name evidence="1" type="ORF">SAMN04488511_11497</name>
</gene>
<protein>
    <submittedName>
        <fullName evidence="1">Uncharacterized protein</fullName>
    </submittedName>
</protein>
<name>A0A1I0TTJ0_9SPHI</name>
<organism evidence="1 2">
    <name type="scientific">Pedobacter suwonensis</name>
    <dbReference type="NCBI Taxonomy" id="332999"/>
    <lineage>
        <taxon>Bacteria</taxon>
        <taxon>Pseudomonadati</taxon>
        <taxon>Bacteroidota</taxon>
        <taxon>Sphingobacteriia</taxon>
        <taxon>Sphingobacteriales</taxon>
        <taxon>Sphingobacteriaceae</taxon>
        <taxon>Pedobacter</taxon>
    </lineage>
</organism>
<dbReference type="EMBL" id="FOJM01000014">
    <property type="protein sequence ID" value="SFA55151.1"/>
    <property type="molecule type" value="Genomic_DNA"/>
</dbReference>
<dbReference type="RefSeq" id="WP_090985859.1">
    <property type="nucleotide sequence ID" value="NZ_FOJM01000014.1"/>
</dbReference>
<dbReference type="Proteomes" id="UP000198836">
    <property type="component" value="Unassembled WGS sequence"/>
</dbReference>
<evidence type="ECO:0000313" key="2">
    <source>
        <dbReference type="Proteomes" id="UP000198836"/>
    </source>
</evidence>
<reference evidence="2" key="1">
    <citation type="submission" date="2016-10" db="EMBL/GenBank/DDBJ databases">
        <authorList>
            <person name="Varghese N."/>
            <person name="Submissions S."/>
        </authorList>
    </citation>
    <scope>NUCLEOTIDE SEQUENCE [LARGE SCALE GENOMIC DNA]</scope>
    <source>
        <strain evidence="2">DSM 18130</strain>
    </source>
</reference>
<accession>A0A1I0TTJ0</accession>
<sequence>MNKIPAFDYVVHQLQNWYLENGGNMENNDLSKLKITKLLFFTCAASASSDQAGLLSHFDNFYALPYGHVESDIQDKMDMSVFFNISKTQLTYKTAGRMYEAENLSLEIKEIIDHAIEKLKNINYNLIKLTAFELVDLSHMWQSWKSVFSLAQQNGRYSMKIPVEMIMAEPKIFKL</sequence>